<evidence type="ECO:0000256" key="7">
    <source>
        <dbReference type="ARBA" id="ARBA00023004"/>
    </source>
</evidence>
<dbReference type="SMART" id="SM00965">
    <property type="entry name" value="STN"/>
    <property type="match status" value="1"/>
</dbReference>
<dbReference type="InterPro" id="IPR011662">
    <property type="entry name" value="Secretin/TonB_short_N"/>
</dbReference>
<keyword evidence="8 13" id="KW-0798">TonB box</keyword>
<keyword evidence="2 12" id="KW-0813">Transport</keyword>
<feature type="domain" description="Secretin/TonB short N-terminal" evidence="16">
    <location>
        <begin position="59"/>
        <end position="111"/>
    </location>
</feature>
<protein>
    <submittedName>
        <fullName evidence="17">TonB-dependent receptor-like protein</fullName>
    </submittedName>
</protein>
<proteinExistence type="inferred from homology"/>
<comment type="caution">
    <text evidence="17">The sequence shown here is derived from an EMBL/GenBank/DDBJ whole genome shotgun (WGS) entry which is preliminary data.</text>
</comment>
<comment type="similarity">
    <text evidence="12 13">Belongs to the TonB-dependent receptor family.</text>
</comment>
<evidence type="ECO:0000256" key="9">
    <source>
        <dbReference type="ARBA" id="ARBA00023136"/>
    </source>
</evidence>
<dbReference type="InterPro" id="IPR012910">
    <property type="entry name" value="Plug_dom"/>
</dbReference>
<keyword evidence="4" id="KW-0410">Iron transport</keyword>
<evidence type="ECO:0000259" key="16">
    <source>
        <dbReference type="SMART" id="SM00965"/>
    </source>
</evidence>
<keyword evidence="10 17" id="KW-0675">Receptor</keyword>
<keyword evidence="6" id="KW-0732">Signal</keyword>
<dbReference type="InterPro" id="IPR037066">
    <property type="entry name" value="Plug_dom_sf"/>
</dbReference>
<dbReference type="Pfam" id="PF13715">
    <property type="entry name" value="CarbopepD_reg_2"/>
    <property type="match status" value="1"/>
</dbReference>
<dbReference type="Pfam" id="PF16344">
    <property type="entry name" value="FecR_C"/>
    <property type="match status" value="1"/>
</dbReference>
<organism evidence="17 18">
    <name type="scientific">Sediminitomix flava</name>
    <dbReference type="NCBI Taxonomy" id="379075"/>
    <lineage>
        <taxon>Bacteria</taxon>
        <taxon>Pseudomonadati</taxon>
        <taxon>Bacteroidota</taxon>
        <taxon>Cytophagia</taxon>
        <taxon>Cytophagales</taxon>
        <taxon>Flammeovirgaceae</taxon>
        <taxon>Sediminitomix</taxon>
    </lineage>
</organism>
<keyword evidence="15" id="KW-1133">Transmembrane helix</keyword>
<evidence type="ECO:0000256" key="13">
    <source>
        <dbReference type="RuleBase" id="RU003357"/>
    </source>
</evidence>
<reference evidence="17 18" key="1">
    <citation type="submission" date="2018-03" db="EMBL/GenBank/DDBJ databases">
        <title>Genomic Encyclopedia of Archaeal and Bacterial Type Strains, Phase II (KMG-II): from individual species to whole genera.</title>
        <authorList>
            <person name="Goeker M."/>
        </authorList>
    </citation>
    <scope>NUCLEOTIDE SEQUENCE [LARGE SCALE GENOMIC DNA]</scope>
    <source>
        <strain evidence="17 18">DSM 28229</strain>
    </source>
</reference>
<dbReference type="InterPro" id="IPR039426">
    <property type="entry name" value="TonB-dep_rcpt-like"/>
</dbReference>
<feature type="region of interest" description="Disordered" evidence="14">
    <location>
        <begin position="393"/>
        <end position="419"/>
    </location>
</feature>
<evidence type="ECO:0000256" key="10">
    <source>
        <dbReference type="ARBA" id="ARBA00023170"/>
    </source>
</evidence>
<evidence type="ECO:0000313" key="17">
    <source>
        <dbReference type="EMBL" id="PWJ42941.1"/>
    </source>
</evidence>
<keyword evidence="4" id="KW-0406">Ion transport</keyword>
<dbReference type="InterPro" id="IPR008969">
    <property type="entry name" value="CarboxyPept-like_regulatory"/>
</dbReference>
<evidence type="ECO:0000313" key="18">
    <source>
        <dbReference type="Proteomes" id="UP000245535"/>
    </source>
</evidence>
<name>A0A315ZBL8_SEDFL</name>
<evidence type="ECO:0000256" key="1">
    <source>
        <dbReference type="ARBA" id="ARBA00004571"/>
    </source>
</evidence>
<dbReference type="InterPro" id="IPR032508">
    <property type="entry name" value="FecR_C"/>
</dbReference>
<dbReference type="AlphaFoldDB" id="A0A315ZBL8"/>
<evidence type="ECO:0000256" key="12">
    <source>
        <dbReference type="PROSITE-ProRule" id="PRU01360"/>
    </source>
</evidence>
<dbReference type="Gene3D" id="3.55.50.30">
    <property type="match status" value="1"/>
</dbReference>
<accession>A0A315ZBL8</accession>
<sequence length="903" mass="103340">MIERKEQTNTYLITIFTLGLIFLSQTGFTQKRNNLSITETYMGYSLQRIFNDLEEKYNLDFIYEKENLSKEMLSPKFFKNMNLEQVIQKLLENTTLNYQVSDGNKILIYPKGEDINKKIQPSRFNFTLRGTIKEEGTNELLPNATVMIESTQKGAVTNIDGHFSVMNVPSDTSQIIVYYLGYLPKRIQLRPFLFNKKNQIEIYLEPDETVLQEVVVEDEGIQQAMKLAQNVGQISVSPQKMASLPSLGERDIFRSMQLLPGVSGSNETSAGLYVRGGTPDQNLILYDGMNIYHVGHFYGFFSAFNPNTIKDVQLYKGGFGAEYGGRVSSVVDITGKNGNTEDFSLTTGLSLLSANATMEIPLGNKASLIVAGRKSYAEILQSGLYQDIFDLNTSTPDEITPPPGAPSGGPDGGGFNRSRQSVEPTFSFYDLNTKLYLHPTEKDVITMSFYHGKDELQNNFDGGGFSFSSQNENSQEWGNYGASMKWGRQWNEKWFSNSSLSYSQYFKDINNLRTMRRPDDDEETTRGFVEYNVLQDLTLRQDNEYQLNASNTLKFGAQVTLNDVNYLYQLNDSLDVVNEDKQGMTTAIYLEDDMKINDKWNLKPGIRTTYYNGTDQWYIEPRLSSTYKITDRWKIKGSWGIYNQYMNQVVRSDVFTGDSEFWLLADDENVSVTKAQHFIGGISYETPKYLFDIEGYYKKLNGLTEYNLYVQRGPETSSEDYDEFFYQGNGVARGLDFLIQKKEGNFTGWLTYTLGQVIYDFDELADRAFYASHDQTHEVKLVTSYKWRKWDFGATWIFATGKPYTAPEGAYDITLPDGNTNTYFVAGQKNINRLPNYHRMDLSATYHFKLGNKTKGDIGMSIFNVYDNDNIWYKEFQIVDEEIVETDVNMLGFTPNVFLTLYF</sequence>
<comment type="subcellular location">
    <subcellularLocation>
        <location evidence="1 12">Cell outer membrane</location>
        <topology evidence="1 12">Multi-pass membrane protein</topology>
    </subcellularLocation>
</comment>
<dbReference type="Gene3D" id="2.170.130.10">
    <property type="entry name" value="TonB-dependent receptor, plug domain"/>
    <property type="match status" value="1"/>
</dbReference>
<evidence type="ECO:0000256" key="11">
    <source>
        <dbReference type="ARBA" id="ARBA00023237"/>
    </source>
</evidence>
<evidence type="ECO:0000256" key="6">
    <source>
        <dbReference type="ARBA" id="ARBA00022729"/>
    </source>
</evidence>
<dbReference type="PANTHER" id="PTHR30069">
    <property type="entry name" value="TONB-DEPENDENT OUTER MEMBRANE RECEPTOR"/>
    <property type="match status" value="1"/>
</dbReference>
<dbReference type="PROSITE" id="PS52016">
    <property type="entry name" value="TONB_DEPENDENT_REC_3"/>
    <property type="match status" value="1"/>
</dbReference>
<keyword evidence="9 12" id="KW-0472">Membrane</keyword>
<keyword evidence="18" id="KW-1185">Reference proteome</keyword>
<dbReference type="SUPFAM" id="SSF49464">
    <property type="entry name" value="Carboxypeptidase regulatory domain-like"/>
    <property type="match status" value="1"/>
</dbReference>
<keyword evidence="5 12" id="KW-0812">Transmembrane</keyword>
<dbReference type="GO" id="GO:0044718">
    <property type="term" value="P:siderophore transmembrane transport"/>
    <property type="evidence" value="ECO:0007669"/>
    <property type="project" value="TreeGrafter"/>
</dbReference>
<dbReference type="EMBL" id="QGDO01000002">
    <property type="protein sequence ID" value="PWJ42941.1"/>
    <property type="molecule type" value="Genomic_DNA"/>
</dbReference>
<dbReference type="GO" id="GO:0009279">
    <property type="term" value="C:cell outer membrane"/>
    <property type="evidence" value="ECO:0007669"/>
    <property type="project" value="UniProtKB-SubCell"/>
</dbReference>
<gene>
    <name evidence="17" type="ORF">BC781_102488</name>
</gene>
<evidence type="ECO:0000256" key="2">
    <source>
        <dbReference type="ARBA" id="ARBA00022448"/>
    </source>
</evidence>
<feature type="compositionally biased region" description="Gly residues" evidence="14">
    <location>
        <begin position="406"/>
        <end position="415"/>
    </location>
</feature>
<evidence type="ECO:0000256" key="3">
    <source>
        <dbReference type="ARBA" id="ARBA00022452"/>
    </source>
</evidence>
<dbReference type="SUPFAM" id="SSF56935">
    <property type="entry name" value="Porins"/>
    <property type="match status" value="1"/>
</dbReference>
<dbReference type="RefSeq" id="WP_109617064.1">
    <property type="nucleotide sequence ID" value="NZ_QGDO01000002.1"/>
</dbReference>
<dbReference type="Gene3D" id="2.40.170.20">
    <property type="entry name" value="TonB-dependent receptor, beta-barrel domain"/>
    <property type="match status" value="1"/>
</dbReference>
<dbReference type="Pfam" id="PF07715">
    <property type="entry name" value="Plug"/>
    <property type="match status" value="1"/>
</dbReference>
<feature type="transmembrane region" description="Helical" evidence="15">
    <location>
        <begin position="12"/>
        <end position="28"/>
    </location>
</feature>
<dbReference type="Gene3D" id="2.60.40.1120">
    <property type="entry name" value="Carboxypeptidase-like, regulatory domain"/>
    <property type="match status" value="1"/>
</dbReference>
<dbReference type="Pfam" id="PF00593">
    <property type="entry name" value="TonB_dep_Rec_b-barrel"/>
    <property type="match status" value="1"/>
</dbReference>
<evidence type="ECO:0000256" key="8">
    <source>
        <dbReference type="ARBA" id="ARBA00023077"/>
    </source>
</evidence>
<dbReference type="OrthoDB" id="1111684at2"/>
<dbReference type="InterPro" id="IPR000531">
    <property type="entry name" value="Beta-barrel_TonB"/>
</dbReference>
<dbReference type="PANTHER" id="PTHR30069:SF29">
    <property type="entry name" value="HEMOGLOBIN AND HEMOGLOBIN-HAPTOGLOBIN-BINDING PROTEIN 1-RELATED"/>
    <property type="match status" value="1"/>
</dbReference>
<dbReference type="GO" id="GO:0015344">
    <property type="term" value="F:siderophore uptake transmembrane transporter activity"/>
    <property type="evidence" value="ECO:0007669"/>
    <property type="project" value="TreeGrafter"/>
</dbReference>
<evidence type="ECO:0000256" key="14">
    <source>
        <dbReference type="SAM" id="MobiDB-lite"/>
    </source>
</evidence>
<evidence type="ECO:0000256" key="5">
    <source>
        <dbReference type="ARBA" id="ARBA00022692"/>
    </source>
</evidence>
<keyword evidence="7" id="KW-0408">Iron</keyword>
<keyword evidence="11 12" id="KW-0998">Cell outer membrane</keyword>
<evidence type="ECO:0000256" key="4">
    <source>
        <dbReference type="ARBA" id="ARBA00022496"/>
    </source>
</evidence>
<evidence type="ECO:0000256" key="15">
    <source>
        <dbReference type="SAM" id="Phobius"/>
    </source>
</evidence>
<dbReference type="InterPro" id="IPR036942">
    <property type="entry name" value="Beta-barrel_TonB_sf"/>
</dbReference>
<keyword evidence="3 12" id="KW-1134">Transmembrane beta strand</keyword>
<dbReference type="Proteomes" id="UP000245535">
    <property type="component" value="Unassembled WGS sequence"/>
</dbReference>